<dbReference type="GO" id="GO:0019569">
    <property type="term" value="P:L-arabinose catabolic process to D-xylulose 5-phosphate"/>
    <property type="evidence" value="ECO:0007669"/>
    <property type="project" value="UniProtKB-UniPathway"/>
</dbReference>
<protein>
    <recommendedName>
        <fullName evidence="7 8">Ribulokinase</fullName>
        <ecNumber evidence="7 8">2.7.1.16</ecNumber>
    </recommendedName>
</protein>
<dbReference type="UniPathway" id="UPA00145">
    <property type="reaction ID" value="UER00566"/>
</dbReference>
<feature type="domain" description="Carbohydrate kinase FGGY C-terminal" evidence="10">
    <location>
        <begin position="297"/>
        <end position="485"/>
    </location>
</feature>
<comment type="similarity">
    <text evidence="8">Belongs to the ribulokinase family.</text>
</comment>
<dbReference type="GO" id="GO:0005737">
    <property type="term" value="C:cytoplasm"/>
    <property type="evidence" value="ECO:0007669"/>
    <property type="project" value="TreeGrafter"/>
</dbReference>
<keyword evidence="6 8" id="KW-0119">Carbohydrate metabolism</keyword>
<accession>A0A6J4JYY9</accession>
<evidence type="ECO:0000256" key="1">
    <source>
        <dbReference type="ARBA" id="ARBA00022679"/>
    </source>
</evidence>
<evidence type="ECO:0000313" key="11">
    <source>
        <dbReference type="EMBL" id="CAA9291038.1"/>
    </source>
</evidence>
<evidence type="ECO:0000256" key="8">
    <source>
        <dbReference type="RuleBase" id="RU003455"/>
    </source>
</evidence>
<dbReference type="AlphaFoldDB" id="A0A6J4JYY9"/>
<gene>
    <name evidence="11" type="ORF">AVDCRST_MAG63-4352</name>
</gene>
<dbReference type="NCBIfam" id="NF003154">
    <property type="entry name" value="PRK04123.1"/>
    <property type="match status" value="1"/>
</dbReference>
<dbReference type="Pfam" id="PF02782">
    <property type="entry name" value="FGGY_C"/>
    <property type="match status" value="1"/>
</dbReference>
<evidence type="ECO:0000259" key="10">
    <source>
        <dbReference type="Pfam" id="PF02782"/>
    </source>
</evidence>
<dbReference type="GO" id="GO:0019150">
    <property type="term" value="F:D-ribulokinase activity"/>
    <property type="evidence" value="ECO:0007669"/>
    <property type="project" value="TreeGrafter"/>
</dbReference>
<dbReference type="InterPro" id="IPR005929">
    <property type="entry name" value="Ribulokinase"/>
</dbReference>
<dbReference type="SUPFAM" id="SSF53067">
    <property type="entry name" value="Actin-like ATPase domain"/>
    <property type="match status" value="2"/>
</dbReference>
<keyword evidence="4" id="KW-0067">ATP-binding</keyword>
<keyword evidence="2" id="KW-0547">Nucleotide-binding</keyword>
<dbReference type="InterPro" id="IPR018484">
    <property type="entry name" value="FGGY_N"/>
</dbReference>
<comment type="catalytic activity">
    <reaction evidence="8">
        <text>L-ribulose + ATP = L-ribulose 5-phosphate + ADP + H(+)</text>
        <dbReference type="Rhea" id="RHEA:22072"/>
        <dbReference type="ChEBI" id="CHEBI:15378"/>
        <dbReference type="ChEBI" id="CHEBI:16880"/>
        <dbReference type="ChEBI" id="CHEBI:30616"/>
        <dbReference type="ChEBI" id="CHEBI:58226"/>
        <dbReference type="ChEBI" id="CHEBI:456216"/>
        <dbReference type="EC" id="2.7.1.16"/>
    </reaction>
</comment>
<organism evidence="11">
    <name type="scientific">uncultured Armatimonadetes bacterium</name>
    <dbReference type="NCBI Taxonomy" id="157466"/>
    <lineage>
        <taxon>Bacteria</taxon>
        <taxon>Bacillati</taxon>
        <taxon>Armatimonadota</taxon>
        <taxon>environmental samples</taxon>
    </lineage>
</organism>
<dbReference type="CDD" id="cd07781">
    <property type="entry name" value="ASKHA_NBD_FGGY_L-RBK"/>
    <property type="match status" value="1"/>
</dbReference>
<evidence type="ECO:0000259" key="9">
    <source>
        <dbReference type="Pfam" id="PF00370"/>
    </source>
</evidence>
<evidence type="ECO:0000256" key="2">
    <source>
        <dbReference type="ARBA" id="ARBA00022741"/>
    </source>
</evidence>
<evidence type="ECO:0000256" key="6">
    <source>
        <dbReference type="ARBA" id="ARBA00023277"/>
    </source>
</evidence>
<proteinExistence type="inferred from homology"/>
<dbReference type="InterPro" id="IPR018485">
    <property type="entry name" value="FGGY_C"/>
</dbReference>
<comment type="pathway">
    <text evidence="8">Carbohydrate degradation; L-arabinose degradation via L-ribulose; D-xylulose 5-phosphate from L-arabinose (bacterial route): step 2/3.</text>
</comment>
<name>A0A6J4JYY9_9BACT</name>
<reference evidence="11" key="1">
    <citation type="submission" date="2020-02" db="EMBL/GenBank/DDBJ databases">
        <authorList>
            <person name="Meier V. D."/>
        </authorList>
    </citation>
    <scope>NUCLEOTIDE SEQUENCE</scope>
    <source>
        <strain evidence="11">AVDCRST_MAG63</strain>
    </source>
</reference>
<evidence type="ECO:0000256" key="4">
    <source>
        <dbReference type="ARBA" id="ARBA00022840"/>
    </source>
</evidence>
<evidence type="ECO:0000256" key="7">
    <source>
        <dbReference type="NCBIfam" id="TIGR01234"/>
    </source>
</evidence>
<dbReference type="NCBIfam" id="TIGR01234">
    <property type="entry name" value="L-ribulokinase"/>
    <property type="match status" value="1"/>
</dbReference>
<keyword evidence="5 8" id="KW-0054">Arabinose catabolism</keyword>
<evidence type="ECO:0000256" key="3">
    <source>
        <dbReference type="ARBA" id="ARBA00022777"/>
    </source>
</evidence>
<keyword evidence="1 8" id="KW-0808">Transferase</keyword>
<dbReference type="PANTHER" id="PTHR43435">
    <property type="entry name" value="RIBULOKINASE"/>
    <property type="match status" value="1"/>
</dbReference>
<dbReference type="InterPro" id="IPR043129">
    <property type="entry name" value="ATPase_NBD"/>
</dbReference>
<evidence type="ECO:0000256" key="5">
    <source>
        <dbReference type="ARBA" id="ARBA00022935"/>
    </source>
</evidence>
<dbReference type="InterPro" id="IPR000577">
    <property type="entry name" value="Carb_kinase_FGGY"/>
</dbReference>
<dbReference type="EC" id="2.7.1.16" evidence="7 8"/>
<dbReference type="Pfam" id="PF00370">
    <property type="entry name" value="FGGY_N"/>
    <property type="match status" value="1"/>
</dbReference>
<dbReference type="Gene3D" id="3.30.420.40">
    <property type="match status" value="2"/>
</dbReference>
<sequence length="555" mass="59494">MSSNAAYVIGLDYGTNSVRALVVDAATGEEVGTAVWNYAHGTQGVLLSRDPNLARQHPADYLTGAETTIKEALAQAAGNVAGFAPDQVVGIGVDTTGSTPIPVDARGRPLAFDERFADNPNALAWLWKDHTGVVEAGEITERARQMRPEYLAKCGGTYSSEWFWSKVLHCLRTDEAVFDAAHTWVECADWIPAVLTGTETPDRLTVGVCAAGHKAMYSDEWGGYPDAEFLGSLHPKLVTLRERLRPQAHTIDRPVGGLTEEWAARTGLRAGTPVAVGAFDAHLGGVGAGIAPGILVKTIGTSTCDLMVVPTDEKLADIPGLCGIVNGSILPGDYGLEAGQSAVGDIFNWFVNYLKAGTHEELTAAAGELKPGESGLLALDWNNGNRTILVDQRLTGLLLGQTLYTTPGEIYRALIEATAFGALTIVNRLEEYGVHVDQVVNCGGIAEKNAVVMQIYADVIGRPMKISRSAQTCALGAAIAGAVAAGHYSRYADAQRAMTGLKETVYTPDPEAQAVYRRLYALYRELHDAFGTREWQGNLYHVMKELLDIRDAARK</sequence>
<dbReference type="PANTHER" id="PTHR43435:SF4">
    <property type="entry name" value="FGGY CARBOHYDRATE KINASE DOMAIN-CONTAINING PROTEIN"/>
    <property type="match status" value="1"/>
</dbReference>
<dbReference type="GO" id="GO:0008741">
    <property type="term" value="F:ribulokinase activity"/>
    <property type="evidence" value="ECO:0007669"/>
    <property type="project" value="UniProtKB-UniRule"/>
</dbReference>
<dbReference type="EMBL" id="CADCTO010000604">
    <property type="protein sequence ID" value="CAA9291038.1"/>
    <property type="molecule type" value="Genomic_DNA"/>
</dbReference>
<dbReference type="GO" id="GO:0005524">
    <property type="term" value="F:ATP binding"/>
    <property type="evidence" value="ECO:0007669"/>
    <property type="project" value="UniProtKB-UniRule"/>
</dbReference>
<dbReference type="PIRSF" id="PIRSF000538">
    <property type="entry name" value="GlpK"/>
    <property type="match status" value="1"/>
</dbReference>
<feature type="domain" description="Carbohydrate kinase FGGY N-terminal" evidence="9">
    <location>
        <begin position="7"/>
        <end position="287"/>
    </location>
</feature>
<keyword evidence="3 8" id="KW-0418">Kinase</keyword>